<evidence type="ECO:0000256" key="1">
    <source>
        <dbReference type="ARBA" id="ARBA00011073"/>
    </source>
</evidence>
<dbReference type="Pfam" id="PF17766">
    <property type="entry name" value="fn3_6"/>
    <property type="match status" value="1"/>
</dbReference>
<dbReference type="InterPro" id="IPR034197">
    <property type="entry name" value="Peptidases_S8_3"/>
</dbReference>
<name>A0A495JNN2_9ACTN</name>
<dbReference type="Gene3D" id="3.30.70.80">
    <property type="entry name" value="Peptidase S8 propeptide/proteinase inhibitor I9"/>
    <property type="match status" value="1"/>
</dbReference>
<feature type="domain" description="Subtilisin-like protease fibronectin type-III" evidence="10">
    <location>
        <begin position="723"/>
        <end position="819"/>
    </location>
</feature>
<evidence type="ECO:0000256" key="4">
    <source>
        <dbReference type="ARBA" id="ARBA00022825"/>
    </source>
</evidence>
<feature type="compositionally biased region" description="Low complexity" evidence="7">
    <location>
        <begin position="203"/>
        <end position="221"/>
    </location>
</feature>
<organism evidence="11 12">
    <name type="scientific">Micromonospora pisi</name>
    <dbReference type="NCBI Taxonomy" id="589240"/>
    <lineage>
        <taxon>Bacteria</taxon>
        <taxon>Bacillati</taxon>
        <taxon>Actinomycetota</taxon>
        <taxon>Actinomycetes</taxon>
        <taxon>Micromonosporales</taxon>
        <taxon>Micromonosporaceae</taxon>
        <taxon>Micromonospora</taxon>
    </lineage>
</organism>
<dbReference type="InterPro" id="IPR037045">
    <property type="entry name" value="S8pro/Inhibitor_I9_sf"/>
</dbReference>
<dbReference type="SUPFAM" id="SSF52743">
    <property type="entry name" value="Subtilisin-like"/>
    <property type="match status" value="1"/>
</dbReference>
<protein>
    <submittedName>
        <fullName evidence="11">Peptidase inhibitor I9</fullName>
    </submittedName>
</protein>
<feature type="region of interest" description="Disordered" evidence="7">
    <location>
        <begin position="203"/>
        <end position="247"/>
    </location>
</feature>
<sequence>MSGSASGGSVGRSLVATSTARMRRRRLAVPLLVLVLATGGTVGFAGTASAAPPDGAVTSGNGLGLSGNGDRPILTDGNARTAGSKERVSAASGRYIVELAEEPVTTYTGGTAGLARTRPEQGQRLAPVSTAAQAYRKHLDAQRGAVTAAAGVTAEQTYTTAFNGFSAKLTPAQVNTLKQDKRVRAVTESKLIHTDLGGATATTTAAAATPAAAPTGPTATPDDASKSAGTPQAGTREGASTSGSDAGAGMVIGVLDTGIWPESASFAQQMAVPAGWHGTCQTGVGWASEHCNGKIVGARYFADGYLAATGGLPPGELLSPRDMEGHGTHTASTAAGLPVDNVSIDGRNFGSVSGVAPDAQVAVYKVLWGGSGADADIIAGIDAAVADGVQVLNYSIGPAQGDSAPNTAIAAAFLNAVLAGIFVSASAGNDGWSGMISNAAPWVTTVGAALTNVNEGTIKLGDGTKLTGASMDVLPGGKPKSLVFGDQAGQGAQYCSPDTLDPAKVKDKVVACALDKAFDQVTEVKAKGGAGVVLFDPAGNFRVSSIYDFPVLYLPTAEQAGKLFNYLMRHQTDGSAVLTSGGNGSSVVGVPSVADFSSKGPDQVHPGLLKPDLVAPGTDIIAAVSPAGNLGRNYDAYSGTSMAAPYVAGTAAVLRAKHPTWSPGAVASALRTTATDTQGTTSPMEQGSGIVDAAKADDPGLVIEPAAADLVAFSEATEPDGRDLNLPAVAVREYDGLKPVTVTRKLTNVGDKREIYKVSVTGLEGMEVTVTPKTVAVEPGETVTATIKLRRGTAAWDRYATGAITWQSKAHNVRIPVAVRPWGFTPRPYDDAGLEFGRLINGNGTNVEPGFTGPITGRSTGYTPLLWDSYSMPTGVNGGVFDPQAAGVGAHTFTVPANTAGLVVQLHTEDQDTDLDLWLYKGKQLVRKSTLLWISGEQAVLFMPEPGQYTAYVFARQFGEQTQVIDYQIGHAVIARNGKYVPATLDLPAKVKRGENSMFALKPILPLKGDNWAYTEYTVDGQVVPGHLASVS</sequence>
<comment type="caution">
    <text evidence="11">The sequence shown here is derived from an EMBL/GenBank/DDBJ whole genome shotgun (WGS) entry which is preliminary data.</text>
</comment>
<dbReference type="InterPro" id="IPR045051">
    <property type="entry name" value="SBT"/>
</dbReference>
<dbReference type="PANTHER" id="PTHR10795">
    <property type="entry name" value="PROPROTEIN CONVERTASE SUBTILISIN/KEXIN"/>
    <property type="match status" value="1"/>
</dbReference>
<comment type="similarity">
    <text evidence="1 6">Belongs to the peptidase S8 family.</text>
</comment>
<dbReference type="CDD" id="cd04852">
    <property type="entry name" value="Peptidases_S8_3"/>
    <property type="match status" value="1"/>
</dbReference>
<dbReference type="PROSITE" id="PS00138">
    <property type="entry name" value="SUBTILASE_SER"/>
    <property type="match status" value="1"/>
</dbReference>
<keyword evidence="3 6" id="KW-0378">Hydrolase</keyword>
<dbReference type="InterPro" id="IPR023828">
    <property type="entry name" value="Peptidase_S8_Ser-AS"/>
</dbReference>
<evidence type="ECO:0000256" key="7">
    <source>
        <dbReference type="SAM" id="MobiDB-lite"/>
    </source>
</evidence>
<dbReference type="EMBL" id="RBKT01000001">
    <property type="protein sequence ID" value="RKR90597.1"/>
    <property type="molecule type" value="Genomic_DNA"/>
</dbReference>
<dbReference type="GO" id="GO:0004252">
    <property type="term" value="F:serine-type endopeptidase activity"/>
    <property type="evidence" value="ECO:0007669"/>
    <property type="project" value="UniProtKB-UniRule"/>
</dbReference>
<dbReference type="InterPro" id="IPR010259">
    <property type="entry name" value="S8pro/Inhibitor_I9"/>
</dbReference>
<dbReference type="InterPro" id="IPR041469">
    <property type="entry name" value="Subtilisin-like_FN3"/>
</dbReference>
<evidence type="ECO:0000259" key="10">
    <source>
        <dbReference type="Pfam" id="PF17766"/>
    </source>
</evidence>
<gene>
    <name evidence="11" type="ORF">BDK92_4975</name>
</gene>
<keyword evidence="4 6" id="KW-0720">Serine protease</keyword>
<dbReference type="GO" id="GO:0006508">
    <property type="term" value="P:proteolysis"/>
    <property type="evidence" value="ECO:0007669"/>
    <property type="project" value="UniProtKB-KW"/>
</dbReference>
<dbReference type="PROSITE" id="PS51892">
    <property type="entry name" value="SUBTILASE"/>
    <property type="match status" value="1"/>
</dbReference>
<evidence type="ECO:0000259" key="9">
    <source>
        <dbReference type="Pfam" id="PF05922"/>
    </source>
</evidence>
<dbReference type="InterPro" id="IPR036852">
    <property type="entry name" value="Peptidase_S8/S53_dom_sf"/>
</dbReference>
<proteinExistence type="inferred from homology"/>
<dbReference type="Pfam" id="PF00082">
    <property type="entry name" value="Peptidase_S8"/>
    <property type="match status" value="1"/>
</dbReference>
<evidence type="ECO:0000259" key="8">
    <source>
        <dbReference type="Pfam" id="PF00082"/>
    </source>
</evidence>
<evidence type="ECO:0000256" key="6">
    <source>
        <dbReference type="PROSITE-ProRule" id="PRU01240"/>
    </source>
</evidence>
<evidence type="ECO:0000256" key="3">
    <source>
        <dbReference type="ARBA" id="ARBA00022801"/>
    </source>
</evidence>
<feature type="active site" description="Charge relay system" evidence="5 6">
    <location>
        <position position="256"/>
    </location>
</feature>
<dbReference type="Gene3D" id="3.50.30.30">
    <property type="match status" value="1"/>
</dbReference>
<accession>A0A495JNN2</accession>
<feature type="domain" description="Peptidase S8/S53" evidence="8">
    <location>
        <begin position="247"/>
        <end position="689"/>
    </location>
</feature>
<evidence type="ECO:0000313" key="12">
    <source>
        <dbReference type="Proteomes" id="UP000277671"/>
    </source>
</evidence>
<dbReference type="Pfam" id="PF05922">
    <property type="entry name" value="Inhibitor_I9"/>
    <property type="match status" value="1"/>
</dbReference>
<dbReference type="CDD" id="cd02120">
    <property type="entry name" value="PA_subtilisin_like"/>
    <property type="match status" value="1"/>
</dbReference>
<reference evidence="11 12" key="1">
    <citation type="submission" date="2018-10" db="EMBL/GenBank/DDBJ databases">
        <title>Sequencing the genomes of 1000 actinobacteria strains.</title>
        <authorList>
            <person name="Klenk H.-P."/>
        </authorList>
    </citation>
    <scope>NUCLEOTIDE SEQUENCE [LARGE SCALE GENOMIC DNA]</scope>
    <source>
        <strain evidence="11 12">DSM 45175</strain>
    </source>
</reference>
<dbReference type="PRINTS" id="PR00723">
    <property type="entry name" value="SUBTILISIN"/>
</dbReference>
<evidence type="ECO:0000256" key="2">
    <source>
        <dbReference type="ARBA" id="ARBA00022670"/>
    </source>
</evidence>
<dbReference type="Gene3D" id="2.60.40.2310">
    <property type="match status" value="1"/>
</dbReference>
<evidence type="ECO:0000313" key="11">
    <source>
        <dbReference type="EMBL" id="RKR90597.1"/>
    </source>
</evidence>
<keyword evidence="12" id="KW-1185">Reference proteome</keyword>
<feature type="active site" description="Charge relay system" evidence="5 6">
    <location>
        <position position="641"/>
    </location>
</feature>
<feature type="domain" description="Inhibitor I9" evidence="9">
    <location>
        <begin position="94"/>
        <end position="194"/>
    </location>
</feature>
<dbReference type="AlphaFoldDB" id="A0A495JNN2"/>
<feature type="compositionally biased region" description="Low complexity" evidence="7">
    <location>
        <begin position="238"/>
        <end position="247"/>
    </location>
</feature>
<evidence type="ECO:0000256" key="5">
    <source>
        <dbReference type="PIRSR" id="PIRSR615500-1"/>
    </source>
</evidence>
<dbReference type="InterPro" id="IPR000209">
    <property type="entry name" value="Peptidase_S8/S53_dom"/>
</dbReference>
<keyword evidence="2 6" id="KW-0645">Protease</keyword>
<dbReference type="Proteomes" id="UP000277671">
    <property type="component" value="Unassembled WGS sequence"/>
</dbReference>
<dbReference type="InterPro" id="IPR015500">
    <property type="entry name" value="Peptidase_S8_subtilisin-rel"/>
</dbReference>
<dbReference type="Gene3D" id="3.40.50.200">
    <property type="entry name" value="Peptidase S8/S53 domain"/>
    <property type="match status" value="1"/>
</dbReference>
<feature type="active site" description="Charge relay system" evidence="5 6">
    <location>
        <position position="326"/>
    </location>
</feature>